<feature type="compositionally biased region" description="Basic and acidic residues" evidence="1">
    <location>
        <begin position="400"/>
        <end position="410"/>
    </location>
</feature>
<dbReference type="RefSeq" id="WP_066885831.1">
    <property type="nucleotide sequence ID" value="NZ_LODL01000035.1"/>
</dbReference>
<dbReference type="EMBL" id="LODL01000035">
    <property type="protein sequence ID" value="KXB29700.1"/>
    <property type="molecule type" value="Genomic_DNA"/>
</dbReference>
<feature type="compositionally biased region" description="Basic and acidic residues" evidence="1">
    <location>
        <begin position="711"/>
        <end position="751"/>
    </location>
</feature>
<dbReference type="STRING" id="281362.AT959_17370"/>
<accession>A0A133XFG4</accession>
<feature type="chain" id="PRO_5007459345" description="FecR protein domain-containing protein" evidence="2">
    <location>
        <begin position="21"/>
        <end position="751"/>
    </location>
</feature>
<proteinExistence type="predicted"/>
<dbReference type="Proteomes" id="UP000070186">
    <property type="component" value="Unassembled WGS sequence"/>
</dbReference>
<feature type="signal peptide" evidence="2">
    <location>
        <begin position="1"/>
        <end position="20"/>
    </location>
</feature>
<sequence>MFRSMRFILAWLAVFGTALAQADPPARVGRLALVENEVNFRVDRSDAGGPASINWPISSGAEVDTERRGRAEIWIGATAFRLAGSSELRFPVVDDRQISAQLLRGTLTVSILEREQSDEVTVQTPEGRVSFAGPGRYRIDVQGDHSELTSQAGRASFDDGERRQLVEAGEKASFYGGGRMQIENYEGPDAFDRWVAARENAALAKAGPRHVSPAMTGYQDLDAYGDWQSQPDYGAVWYPRAVADDWAPYRFGRWVWIAPWGWTWVDRAPWGFAPFHYGRWVQVRGRWGWVPGSYVARPVYAPALVAWIGNPGWSVSFSFGSAPAVGWFPLAPREVYIPGFRASPTYVRQINVTHIHDVTIIDRAVRNGPPRAYAYRDQPRAVTVVPARNFREGRPITPRELGRHDQRELARAPQARAVPDSTWLPRPTHEERREVPGGRANEGRPSRDGAPLMRPPANERLPDGRRDDPQRMEMQQREAQQRQEMQRRDAEQQEARHRDQQRTEMQQREAQQKQEMQRRDAEQQEGRRRDQQRIEMQQREVQQKQEMQRRDAEQQEGRRRDQQRIEMQQREAQQKQEIQRREVEQQEGRRRDQERIEMQQREAQQKQEMQRRDAEQQEGRRRDQERIEMQQREAQQKQEIQRRDVEQQEGRRREQQRMEMQQREAQQRQEIQRRDAEQQEGRRRDQQRMEMQQREAQQKQEMQRQEAQQQEARRRDQQRMEAQQRETQQRQEQRPPESRGGNREGGERGPR</sequence>
<organism evidence="3 4">
    <name type="scientific">Dechloromonas denitrificans</name>
    <dbReference type="NCBI Taxonomy" id="281362"/>
    <lineage>
        <taxon>Bacteria</taxon>
        <taxon>Pseudomonadati</taxon>
        <taxon>Pseudomonadota</taxon>
        <taxon>Betaproteobacteria</taxon>
        <taxon>Rhodocyclales</taxon>
        <taxon>Azonexaceae</taxon>
        <taxon>Dechloromonas</taxon>
    </lineage>
</organism>
<name>A0A133XFG4_9RHOO</name>
<gene>
    <name evidence="3" type="ORF">AT959_17370</name>
</gene>
<dbReference type="PANTHER" id="PTHR34491:SF156">
    <property type="entry name" value="KINESIN MOTOR DOMAIN-CONTAINING PROTEIN"/>
    <property type="match status" value="1"/>
</dbReference>
<comment type="caution">
    <text evidence="3">The sequence shown here is derived from an EMBL/GenBank/DDBJ whole genome shotgun (WGS) entry which is preliminary data.</text>
</comment>
<feature type="region of interest" description="Disordered" evidence="1">
    <location>
        <begin position="387"/>
        <end position="751"/>
    </location>
</feature>
<reference evidence="3 4" key="1">
    <citation type="submission" date="2015-12" db="EMBL/GenBank/DDBJ databases">
        <title>Nitrous oxide reduction kinetics distinguish bacteria harboring typical versus atypical NosZ.</title>
        <authorList>
            <person name="Yoon S."/>
            <person name="Nissen S."/>
            <person name="Park D."/>
            <person name="Sanford R.A."/>
            <person name="Loeffler F.E."/>
        </authorList>
    </citation>
    <scope>NUCLEOTIDE SEQUENCE [LARGE SCALE GENOMIC DNA]</scope>
    <source>
        <strain evidence="3 4">ATCC BAA-841</strain>
    </source>
</reference>
<dbReference type="Pfam" id="PF20245">
    <property type="entry name" value="DUF6600"/>
    <property type="match status" value="1"/>
</dbReference>
<protein>
    <recommendedName>
        <fullName evidence="5">FecR protein domain-containing protein</fullName>
    </recommendedName>
</protein>
<evidence type="ECO:0000313" key="4">
    <source>
        <dbReference type="Proteomes" id="UP000070186"/>
    </source>
</evidence>
<feature type="compositionally biased region" description="Basic and acidic residues" evidence="1">
    <location>
        <begin position="460"/>
        <end position="704"/>
    </location>
</feature>
<keyword evidence="4" id="KW-1185">Reference proteome</keyword>
<dbReference type="PANTHER" id="PTHR34491">
    <property type="entry name" value="A-TYPE INCLUSION PROTEIN, PUTATIVE-RELATED"/>
    <property type="match status" value="1"/>
</dbReference>
<evidence type="ECO:0000256" key="2">
    <source>
        <dbReference type="SAM" id="SignalP"/>
    </source>
</evidence>
<evidence type="ECO:0000313" key="3">
    <source>
        <dbReference type="EMBL" id="KXB29700.1"/>
    </source>
</evidence>
<feature type="compositionally biased region" description="Basic and acidic residues" evidence="1">
    <location>
        <begin position="427"/>
        <end position="447"/>
    </location>
</feature>
<evidence type="ECO:0008006" key="5">
    <source>
        <dbReference type="Google" id="ProtNLM"/>
    </source>
</evidence>
<dbReference type="AlphaFoldDB" id="A0A133XFG4"/>
<evidence type="ECO:0000256" key="1">
    <source>
        <dbReference type="SAM" id="MobiDB-lite"/>
    </source>
</evidence>
<keyword evidence="2" id="KW-0732">Signal</keyword>
<dbReference type="InterPro" id="IPR046535">
    <property type="entry name" value="DUF6600"/>
</dbReference>